<keyword evidence="1" id="KW-1133">Transmembrane helix</keyword>
<protein>
    <submittedName>
        <fullName evidence="2">Uncharacterized protein</fullName>
    </submittedName>
</protein>
<keyword evidence="3" id="KW-1185">Reference proteome</keyword>
<feature type="transmembrane region" description="Helical" evidence="1">
    <location>
        <begin position="44"/>
        <end position="66"/>
    </location>
</feature>
<accession>A0A7D3XZZ1</accession>
<sequence>MKRSSTAWAIVFSAGSGIYWFIVATILDVVAPMMLDDGPWLSRVAFEFAAALILYVAVCVFFLRWLTGNERS</sequence>
<proteinExistence type="predicted"/>
<dbReference type="EMBL" id="CP053921">
    <property type="protein sequence ID" value="QKG71372.1"/>
    <property type="molecule type" value="Genomic_DNA"/>
</dbReference>
<dbReference type="RefSeq" id="WP_173214204.1">
    <property type="nucleotide sequence ID" value="NZ_CP053921.1"/>
</dbReference>
<gene>
    <name evidence="2" type="ORF">HQR01_08325</name>
</gene>
<evidence type="ECO:0000313" key="3">
    <source>
        <dbReference type="Proteomes" id="UP000504693"/>
    </source>
</evidence>
<name>A0A7D3XZZ1_9SPHN</name>
<keyword evidence="1" id="KW-0472">Membrane</keyword>
<dbReference type="AlphaFoldDB" id="A0A7D3XZZ1"/>
<evidence type="ECO:0000256" key="1">
    <source>
        <dbReference type="SAM" id="Phobius"/>
    </source>
</evidence>
<keyword evidence="1" id="KW-0812">Transmembrane</keyword>
<feature type="transmembrane region" description="Helical" evidence="1">
    <location>
        <begin position="7"/>
        <end position="32"/>
    </location>
</feature>
<evidence type="ECO:0000313" key="2">
    <source>
        <dbReference type="EMBL" id="QKG71372.1"/>
    </source>
</evidence>
<dbReference type="KEGG" id="emv:HQR01_08325"/>
<reference evidence="2 3" key="1">
    <citation type="submission" date="2020-05" db="EMBL/GenBank/DDBJ databases">
        <title>Erythrobacter mangrovi sp. nov., isolated from rhizosphere soil of mangrove plant (Kandelia candel).</title>
        <authorList>
            <person name="Ye Y.H."/>
        </authorList>
    </citation>
    <scope>NUCLEOTIDE SEQUENCE [LARGE SCALE GENOMIC DNA]</scope>
    <source>
        <strain evidence="2 3">EB310</strain>
    </source>
</reference>
<organism evidence="2 3">
    <name type="scientific">Erythrobacter mangrovi</name>
    <dbReference type="NCBI Taxonomy" id="2739433"/>
    <lineage>
        <taxon>Bacteria</taxon>
        <taxon>Pseudomonadati</taxon>
        <taxon>Pseudomonadota</taxon>
        <taxon>Alphaproteobacteria</taxon>
        <taxon>Sphingomonadales</taxon>
        <taxon>Erythrobacteraceae</taxon>
        <taxon>Erythrobacter/Porphyrobacter group</taxon>
        <taxon>Erythrobacter</taxon>
    </lineage>
</organism>
<dbReference type="Proteomes" id="UP000504693">
    <property type="component" value="Chromosome"/>
</dbReference>